<sequence length="289" mass="34885">MFDLIHLISDSQLKKELMKTYKREKSFCGRFVKFFPEHIYFDREFVPIIDLMEKFNYSHKSLSLIIRKHEIETIVHPRNKLILINQKYINILENEPILIEKLEDYVSSARVSDIWKTSEWSVKILCQMLKISSKKIFDDNCYPFKKIEKLTKKVKNYITSYDLKEKYMWDIETLNRHLKRKNIEPIHSDDSWQGYVYLKEKALQGIYDLSNNKEDYLNRIGTIAFLGQKLFETAKLDIYYISYGTSRYPHYLKSEIEKIKELYDDLCKIHDEQSIYRQVKVLSKEKIVR</sequence>
<evidence type="ECO:0000313" key="1">
    <source>
        <dbReference type="EMBL" id="MCZ8514356.1"/>
    </source>
</evidence>
<dbReference type="EMBL" id="JAQAGZ010000011">
    <property type="protein sequence ID" value="MCZ8514356.1"/>
    <property type="molecule type" value="Genomic_DNA"/>
</dbReference>
<dbReference type="Proteomes" id="UP001527882">
    <property type="component" value="Unassembled WGS sequence"/>
</dbReference>
<gene>
    <name evidence="1" type="ORF">O9H85_18390</name>
</gene>
<name>A0ABT4QC49_9BACL</name>
<protein>
    <submittedName>
        <fullName evidence="1">Uncharacterized protein</fullName>
    </submittedName>
</protein>
<accession>A0ABT4QC49</accession>
<dbReference type="RefSeq" id="WP_269882872.1">
    <property type="nucleotide sequence ID" value="NZ_JAQAGZ010000011.1"/>
</dbReference>
<keyword evidence="2" id="KW-1185">Reference proteome</keyword>
<organism evidence="1 2">
    <name type="scientific">Paenibacillus gyeongsangnamensis</name>
    <dbReference type="NCBI Taxonomy" id="3388067"/>
    <lineage>
        <taxon>Bacteria</taxon>
        <taxon>Bacillati</taxon>
        <taxon>Bacillota</taxon>
        <taxon>Bacilli</taxon>
        <taxon>Bacillales</taxon>
        <taxon>Paenibacillaceae</taxon>
        <taxon>Paenibacillus</taxon>
    </lineage>
</organism>
<reference evidence="1 2" key="1">
    <citation type="submission" date="2022-12" db="EMBL/GenBank/DDBJ databases">
        <title>Draft genome sequence of Paenibacillus sp. dW9.</title>
        <authorList>
            <person name="Choi E.-W."/>
            <person name="Kim D.-U."/>
        </authorList>
    </citation>
    <scope>NUCLEOTIDE SEQUENCE [LARGE SCALE GENOMIC DNA]</scope>
    <source>
        <strain evidence="2">dW9</strain>
    </source>
</reference>
<proteinExistence type="predicted"/>
<evidence type="ECO:0000313" key="2">
    <source>
        <dbReference type="Proteomes" id="UP001527882"/>
    </source>
</evidence>
<comment type="caution">
    <text evidence="1">The sequence shown here is derived from an EMBL/GenBank/DDBJ whole genome shotgun (WGS) entry which is preliminary data.</text>
</comment>